<dbReference type="FunFam" id="3.20.20.70:FF:000074">
    <property type="entry name" value="Ribulose-phosphate 3-epimerase"/>
    <property type="match status" value="1"/>
</dbReference>
<dbReference type="GO" id="GO:0006098">
    <property type="term" value="P:pentose-phosphate shunt"/>
    <property type="evidence" value="ECO:0007669"/>
    <property type="project" value="InterPro"/>
</dbReference>
<evidence type="ECO:0000256" key="7">
    <source>
        <dbReference type="ARBA" id="ARBA00009541"/>
    </source>
</evidence>
<keyword evidence="13" id="KW-0119">Carbohydrate metabolism</keyword>
<keyword evidence="12 13" id="KW-0413">Isomerase</keyword>
<comment type="caution">
    <text evidence="17">The sequence shown here is derived from an EMBL/GenBank/DDBJ whole genome shotgun (WGS) entry which is preliminary data.</text>
</comment>
<dbReference type="GO" id="GO:0005975">
    <property type="term" value="P:carbohydrate metabolic process"/>
    <property type="evidence" value="ECO:0007669"/>
    <property type="project" value="InterPro"/>
</dbReference>
<feature type="active site" description="Proton donor" evidence="14">
    <location>
        <position position="188"/>
    </location>
</feature>
<sequence>MPSCKICPSMLSSDLSVLASECQRMLDSGADYLHLDVMDGHFVPNFTFGHPVVKCLRPKVPRAFLDVHMMVSEPDKWIENMRDAGADQYTFHLEATEDPVSCIRKIRDTGMKVGIAIKPGTSVEDVIPYIDSIDTVLIMTVEPGFGGQKLMFDMMPKVRFSFDLQPLGHVLQIQYLRDRYRHLDIEVDGGVGPSTIQACADAGANMIVSGTAVVSSDDPRGVISLLRQSVDEAIQKSQLER</sequence>
<evidence type="ECO:0000256" key="16">
    <source>
        <dbReference type="PIRSR" id="PIRSR001461-3"/>
    </source>
</evidence>
<evidence type="ECO:0000256" key="8">
    <source>
        <dbReference type="ARBA" id="ARBA00013188"/>
    </source>
</evidence>
<evidence type="ECO:0000256" key="12">
    <source>
        <dbReference type="ARBA" id="ARBA00023235"/>
    </source>
</evidence>
<keyword evidence="15" id="KW-0464">Manganese</keyword>
<feature type="binding site" evidence="15">
    <location>
        <position position="34"/>
    </location>
    <ligand>
        <name>a divalent metal cation</name>
        <dbReference type="ChEBI" id="CHEBI:60240"/>
    </ligand>
</feature>
<feature type="binding site" evidence="16">
    <location>
        <position position="190"/>
    </location>
    <ligand>
        <name>substrate</name>
    </ligand>
</feature>
<evidence type="ECO:0000313" key="17">
    <source>
        <dbReference type="EMBL" id="KAK2150496.1"/>
    </source>
</evidence>
<keyword evidence="11 15" id="KW-0862">Zinc</keyword>
<feature type="binding site" evidence="16">
    <location>
        <position position="9"/>
    </location>
    <ligand>
        <name>substrate</name>
    </ligand>
</feature>
<feature type="binding site" evidence="16">
    <location>
        <position position="68"/>
    </location>
    <ligand>
        <name>substrate</name>
    </ligand>
</feature>
<gene>
    <name evidence="17" type="ORF">LSH36_403g03003</name>
</gene>
<dbReference type="PANTHER" id="PTHR11749">
    <property type="entry name" value="RIBULOSE-5-PHOSPHATE-3-EPIMERASE"/>
    <property type="match status" value="1"/>
</dbReference>
<comment type="catalytic activity">
    <reaction evidence="1 13">
        <text>D-ribulose 5-phosphate = D-xylulose 5-phosphate</text>
        <dbReference type="Rhea" id="RHEA:13677"/>
        <dbReference type="ChEBI" id="CHEBI:57737"/>
        <dbReference type="ChEBI" id="CHEBI:58121"/>
        <dbReference type="EC" id="5.1.3.1"/>
    </reaction>
</comment>
<reference evidence="17" key="1">
    <citation type="journal article" date="2023" name="Mol. Biol. Evol.">
        <title>Third-Generation Sequencing Reveals the Adaptive Role of the Epigenome in Three Deep-Sea Polychaetes.</title>
        <authorList>
            <person name="Perez M."/>
            <person name="Aroh O."/>
            <person name="Sun Y."/>
            <person name="Lan Y."/>
            <person name="Juniper S.K."/>
            <person name="Young C.R."/>
            <person name="Angers B."/>
            <person name="Qian P.Y."/>
        </authorList>
    </citation>
    <scope>NUCLEOTIDE SEQUENCE</scope>
    <source>
        <strain evidence="17">P08H-3</strain>
    </source>
</reference>
<accession>A0AAD9JCL0</accession>
<dbReference type="GO" id="GO:0046872">
    <property type="term" value="F:metal ion binding"/>
    <property type="evidence" value="ECO:0007669"/>
    <property type="project" value="UniProtKB-KW"/>
</dbReference>
<evidence type="ECO:0000256" key="14">
    <source>
        <dbReference type="PIRSR" id="PIRSR001461-1"/>
    </source>
</evidence>
<evidence type="ECO:0000256" key="5">
    <source>
        <dbReference type="ARBA" id="ARBA00001954"/>
    </source>
</evidence>
<evidence type="ECO:0000256" key="10">
    <source>
        <dbReference type="ARBA" id="ARBA00022723"/>
    </source>
</evidence>
<comment type="cofactor">
    <cofactor evidence="15">
        <name>a divalent metal cation</name>
        <dbReference type="ChEBI" id="CHEBI:60240"/>
    </cofactor>
    <text evidence="15">Binds 1 divalent metal cation per subunit.</text>
</comment>
<dbReference type="PROSITE" id="PS01085">
    <property type="entry name" value="RIBUL_P_3_EPIMER_1"/>
    <property type="match status" value="1"/>
</dbReference>
<feature type="binding site" evidence="15">
    <location>
        <position position="68"/>
    </location>
    <ligand>
        <name>a divalent metal cation</name>
        <dbReference type="ChEBI" id="CHEBI:60240"/>
    </ligand>
</feature>
<comment type="cofactor">
    <cofactor evidence="3">
        <name>Co(2+)</name>
        <dbReference type="ChEBI" id="CHEBI:48828"/>
    </cofactor>
</comment>
<keyword evidence="10 15" id="KW-0479">Metal-binding</keyword>
<protein>
    <recommendedName>
        <fullName evidence="9 13">Ribulose-phosphate 3-epimerase</fullName>
        <ecNumber evidence="8 13">5.1.3.1</ecNumber>
    </recommendedName>
</protein>
<feature type="binding site" evidence="16">
    <location>
        <begin position="144"/>
        <end position="147"/>
    </location>
    <ligand>
        <name>substrate</name>
    </ligand>
</feature>
<feature type="binding site" evidence="15">
    <location>
        <position position="188"/>
    </location>
    <ligand>
        <name>a divalent metal cation</name>
        <dbReference type="ChEBI" id="CHEBI:60240"/>
    </ligand>
</feature>
<name>A0AAD9JCL0_9ANNE</name>
<organism evidence="17 18">
    <name type="scientific">Paralvinella palmiformis</name>
    <dbReference type="NCBI Taxonomy" id="53620"/>
    <lineage>
        <taxon>Eukaryota</taxon>
        <taxon>Metazoa</taxon>
        <taxon>Spiralia</taxon>
        <taxon>Lophotrochozoa</taxon>
        <taxon>Annelida</taxon>
        <taxon>Polychaeta</taxon>
        <taxon>Sedentaria</taxon>
        <taxon>Canalipalpata</taxon>
        <taxon>Terebellida</taxon>
        <taxon>Terebelliformia</taxon>
        <taxon>Alvinellidae</taxon>
        <taxon>Paralvinella</taxon>
    </lineage>
</organism>
<comment type="pathway">
    <text evidence="6">Carbohydrate degradation; pentose phosphate pathway; D-xylulose 5-phosphate from D-ribulose 5-phosphate (non-oxidative stage): step 1/1.</text>
</comment>
<comment type="cofactor">
    <cofactor evidence="2">
        <name>Mn(2+)</name>
        <dbReference type="ChEBI" id="CHEBI:29035"/>
    </cofactor>
</comment>
<dbReference type="SUPFAM" id="SSF51366">
    <property type="entry name" value="Ribulose-phoshate binding barrel"/>
    <property type="match status" value="1"/>
</dbReference>
<dbReference type="Proteomes" id="UP001208570">
    <property type="component" value="Unassembled WGS sequence"/>
</dbReference>
<dbReference type="InterPro" id="IPR011060">
    <property type="entry name" value="RibuloseP-bd_barrel"/>
</dbReference>
<evidence type="ECO:0000256" key="2">
    <source>
        <dbReference type="ARBA" id="ARBA00001936"/>
    </source>
</evidence>
<dbReference type="InterPro" id="IPR000056">
    <property type="entry name" value="Ribul_P_3_epim-like"/>
</dbReference>
<evidence type="ECO:0000256" key="6">
    <source>
        <dbReference type="ARBA" id="ARBA00005016"/>
    </source>
</evidence>
<dbReference type="CDD" id="cd00429">
    <property type="entry name" value="RPE"/>
    <property type="match status" value="1"/>
</dbReference>
<feature type="binding site" evidence="16">
    <location>
        <begin position="210"/>
        <end position="211"/>
    </location>
    <ligand>
        <name>substrate</name>
    </ligand>
</feature>
<evidence type="ECO:0000256" key="1">
    <source>
        <dbReference type="ARBA" id="ARBA00001782"/>
    </source>
</evidence>
<evidence type="ECO:0000256" key="9">
    <source>
        <dbReference type="ARBA" id="ARBA00013920"/>
    </source>
</evidence>
<feature type="active site" description="Proton acceptor" evidence="14">
    <location>
        <position position="36"/>
    </location>
</feature>
<dbReference type="NCBIfam" id="NF004076">
    <property type="entry name" value="PRK05581.1-4"/>
    <property type="match status" value="1"/>
</dbReference>
<proteinExistence type="inferred from homology"/>
<dbReference type="GO" id="GO:0004750">
    <property type="term" value="F:D-ribulose-phosphate 3-epimerase activity"/>
    <property type="evidence" value="ECO:0007669"/>
    <property type="project" value="UniProtKB-EC"/>
</dbReference>
<dbReference type="AlphaFoldDB" id="A0AAD9JCL0"/>
<feature type="binding site" evidence="15">
    <location>
        <position position="36"/>
    </location>
    <ligand>
        <name>a divalent metal cation</name>
        <dbReference type="ChEBI" id="CHEBI:60240"/>
    </ligand>
</feature>
<evidence type="ECO:0000256" key="15">
    <source>
        <dbReference type="PIRSR" id="PIRSR001461-2"/>
    </source>
</evidence>
<comment type="similarity">
    <text evidence="7 13">Belongs to the ribulose-phosphate 3-epimerase family.</text>
</comment>
<dbReference type="Gene3D" id="3.20.20.70">
    <property type="entry name" value="Aldolase class I"/>
    <property type="match status" value="1"/>
</dbReference>
<dbReference type="HAMAP" id="MF_02227">
    <property type="entry name" value="RPE"/>
    <property type="match status" value="1"/>
</dbReference>
<dbReference type="InterPro" id="IPR013785">
    <property type="entry name" value="Aldolase_TIM"/>
</dbReference>
<comment type="cofactor">
    <cofactor evidence="5">
        <name>Fe(2+)</name>
        <dbReference type="ChEBI" id="CHEBI:29033"/>
    </cofactor>
</comment>
<evidence type="ECO:0000256" key="4">
    <source>
        <dbReference type="ARBA" id="ARBA00001947"/>
    </source>
</evidence>
<dbReference type="EMBL" id="JAODUP010000403">
    <property type="protein sequence ID" value="KAK2150496.1"/>
    <property type="molecule type" value="Genomic_DNA"/>
</dbReference>
<evidence type="ECO:0000256" key="3">
    <source>
        <dbReference type="ARBA" id="ARBA00001941"/>
    </source>
</evidence>
<evidence type="ECO:0000256" key="13">
    <source>
        <dbReference type="PIRNR" id="PIRNR001461"/>
    </source>
</evidence>
<dbReference type="Pfam" id="PF00834">
    <property type="entry name" value="Ribul_P_3_epim"/>
    <property type="match status" value="1"/>
</dbReference>
<dbReference type="PIRSF" id="PIRSF001461">
    <property type="entry name" value="RPE"/>
    <property type="match status" value="1"/>
</dbReference>
<evidence type="ECO:0000256" key="11">
    <source>
        <dbReference type="ARBA" id="ARBA00022833"/>
    </source>
</evidence>
<dbReference type="EC" id="5.1.3.1" evidence="8 13"/>
<keyword evidence="18" id="KW-1185">Reference proteome</keyword>
<comment type="cofactor">
    <cofactor evidence="4">
        <name>Zn(2+)</name>
        <dbReference type="ChEBI" id="CHEBI:29105"/>
    </cofactor>
</comment>
<evidence type="ECO:0000313" key="18">
    <source>
        <dbReference type="Proteomes" id="UP001208570"/>
    </source>
</evidence>
<keyword evidence="15" id="KW-0170">Cobalt</keyword>
<dbReference type="InterPro" id="IPR026019">
    <property type="entry name" value="Ribul_P_3_epim"/>
</dbReference>